<evidence type="ECO:0000313" key="1">
    <source>
        <dbReference type="EMBL" id="CDG21572.1"/>
    </source>
</evidence>
<evidence type="ECO:0000313" key="2">
    <source>
        <dbReference type="Proteomes" id="UP000032735"/>
    </source>
</evidence>
<reference evidence="1 2" key="1">
    <citation type="submission" date="2013-07" db="EMBL/GenBank/DDBJ databases">
        <authorList>
            <person name="Genoscope - CEA"/>
        </authorList>
    </citation>
    <scope>NUCLEOTIDE SEQUENCE [LARGE SCALE GENOMIC DNA]</scope>
    <source>
        <strain evidence="1 2">G6</strain>
    </source>
</reference>
<accession>A0A068R2R6</accession>
<dbReference type="AlphaFoldDB" id="A0A068R2R6"/>
<dbReference type="KEGG" id="xpo:XPG1_1917"/>
<keyword evidence="2" id="KW-1185">Reference proteome</keyword>
<protein>
    <submittedName>
        <fullName evidence="1">3-ketoacyl-ACP/CoA reductase</fullName>
    </submittedName>
</protein>
<dbReference type="HOGENOM" id="CLU_3298858_0_0_6"/>
<gene>
    <name evidence="1" type="ORF">XPG1_1917</name>
</gene>
<name>A0A068R2R6_9GAMM</name>
<organism evidence="1 2">
    <name type="scientific">Xenorhabdus poinarii G6</name>
    <dbReference type="NCBI Taxonomy" id="1354304"/>
    <lineage>
        <taxon>Bacteria</taxon>
        <taxon>Pseudomonadati</taxon>
        <taxon>Pseudomonadota</taxon>
        <taxon>Gammaproteobacteria</taxon>
        <taxon>Enterobacterales</taxon>
        <taxon>Morganellaceae</taxon>
        <taxon>Xenorhabdus</taxon>
    </lineage>
</organism>
<dbReference type="Proteomes" id="UP000032735">
    <property type="component" value="Chromosome"/>
</dbReference>
<sequence length="40" mass="4148">MGTDGSKGIGLAIVKSLVKESVSYIGIHDGRNKDAAKCDI</sequence>
<proteinExistence type="predicted"/>
<dbReference type="EMBL" id="FO704551">
    <property type="protein sequence ID" value="CDG21572.1"/>
    <property type="molecule type" value="Genomic_DNA"/>
</dbReference>